<dbReference type="EMBL" id="LUUG01000122">
    <property type="protein sequence ID" value="OAH97300.1"/>
    <property type="molecule type" value="Genomic_DNA"/>
</dbReference>
<dbReference type="Proteomes" id="UP000078090">
    <property type="component" value="Unassembled WGS sequence"/>
</dbReference>
<dbReference type="GO" id="GO:0019808">
    <property type="term" value="F:polyamine binding"/>
    <property type="evidence" value="ECO:0007669"/>
    <property type="project" value="InterPro"/>
</dbReference>
<dbReference type="PANTHER" id="PTHR30222">
    <property type="entry name" value="SPERMIDINE/PUTRESCINE-BINDING PERIPLASMIC PROTEIN"/>
    <property type="match status" value="1"/>
</dbReference>
<keyword evidence="2" id="KW-0813">Transport</keyword>
<dbReference type="InterPro" id="IPR001188">
    <property type="entry name" value="Sperm_putr-bd"/>
</dbReference>
<dbReference type="PRINTS" id="PR00909">
    <property type="entry name" value="SPERMDNBNDNG"/>
</dbReference>
<keyword evidence="3" id="KW-0732">Signal</keyword>
<accession>A0A177LVB9</accession>
<protein>
    <submittedName>
        <fullName evidence="5">Spermidine/putrescine ABC transporter substrate-binding protein</fullName>
    </submittedName>
</protein>
<comment type="subcellular location">
    <subcellularLocation>
        <location evidence="1">Periplasm</location>
    </subcellularLocation>
</comment>
<dbReference type="PANTHER" id="PTHR30222:SF17">
    <property type="entry name" value="SPERMIDINE_PUTRESCINE-BINDING PERIPLASMIC PROTEIN"/>
    <property type="match status" value="1"/>
</dbReference>
<dbReference type="InterPro" id="IPR006059">
    <property type="entry name" value="SBP"/>
</dbReference>
<evidence type="ECO:0000256" key="2">
    <source>
        <dbReference type="ARBA" id="ARBA00022448"/>
    </source>
</evidence>
<dbReference type="SUPFAM" id="SSF53850">
    <property type="entry name" value="Periplasmic binding protein-like II"/>
    <property type="match status" value="1"/>
</dbReference>
<dbReference type="OrthoDB" id="9769319at2"/>
<dbReference type="GO" id="GO:0015846">
    <property type="term" value="P:polyamine transport"/>
    <property type="evidence" value="ECO:0007669"/>
    <property type="project" value="InterPro"/>
</dbReference>
<organism evidence="5 6">
    <name type="scientific">Methylomonas methanica</name>
    <dbReference type="NCBI Taxonomy" id="421"/>
    <lineage>
        <taxon>Bacteria</taxon>
        <taxon>Pseudomonadati</taxon>
        <taxon>Pseudomonadota</taxon>
        <taxon>Gammaproteobacteria</taxon>
        <taxon>Methylococcales</taxon>
        <taxon>Methylococcaceae</taxon>
        <taxon>Methylomonas</taxon>
    </lineage>
</organism>
<dbReference type="AlphaFoldDB" id="A0A177LVB9"/>
<evidence type="ECO:0000256" key="1">
    <source>
        <dbReference type="ARBA" id="ARBA00004418"/>
    </source>
</evidence>
<sequence length="359" mass="40686">MMARQIHANSLMSIIAKRSVTVLTYFLTIICLATSGWVSAQETLRVLTWDGYADNQVVSAFQQRFNVAIELTLVTSDDDLWQKINSGNYDVFAVNTAELQRYIDQGLSRPIRMVNIPNHTQQLPRFQNLQAIPGLVRENNTYAVPYTYSEMGLIYNRKLVNTAPQSMSAMWDATYRGRVLAFNASNHNFSMVGLLRGVSNPFRMTDPELQQAARELVKLRRNVLTFYATAEEATRLFVKYDVALIFGNYGTQQLKALREAGADIGYVIPREGALAWLDCWAITRNSPNPELAEKWINYTLEKAVSERLTQQHGLANTITASENDSTQNQPIIWLEPIANPLVRKTLWDRIISGEVPEAF</sequence>
<reference evidence="5 6" key="1">
    <citation type="submission" date="2016-03" db="EMBL/GenBank/DDBJ databases">
        <authorList>
            <person name="Ploux O."/>
        </authorList>
    </citation>
    <scope>NUCLEOTIDE SEQUENCE [LARGE SCALE GENOMIC DNA]</scope>
    <source>
        <strain evidence="5 6">R-45363</strain>
    </source>
</reference>
<evidence type="ECO:0000313" key="6">
    <source>
        <dbReference type="Proteomes" id="UP000078090"/>
    </source>
</evidence>
<evidence type="ECO:0000256" key="3">
    <source>
        <dbReference type="ARBA" id="ARBA00022729"/>
    </source>
</evidence>
<evidence type="ECO:0000313" key="5">
    <source>
        <dbReference type="EMBL" id="OAH97300.1"/>
    </source>
</evidence>
<dbReference type="Pfam" id="PF13416">
    <property type="entry name" value="SBP_bac_8"/>
    <property type="match status" value="1"/>
</dbReference>
<gene>
    <name evidence="5" type="ORF">A1332_21795</name>
</gene>
<dbReference type="Gene3D" id="3.40.190.10">
    <property type="entry name" value="Periplasmic binding protein-like II"/>
    <property type="match status" value="2"/>
</dbReference>
<comment type="caution">
    <text evidence="5">The sequence shown here is derived from an EMBL/GenBank/DDBJ whole genome shotgun (WGS) entry which is preliminary data.</text>
</comment>
<evidence type="ECO:0000256" key="4">
    <source>
        <dbReference type="ARBA" id="ARBA00022764"/>
    </source>
</evidence>
<name>A0A177LVB9_METMH</name>
<dbReference type="GO" id="GO:0042597">
    <property type="term" value="C:periplasmic space"/>
    <property type="evidence" value="ECO:0007669"/>
    <property type="project" value="UniProtKB-SubCell"/>
</dbReference>
<proteinExistence type="predicted"/>
<keyword evidence="4" id="KW-0574">Periplasm</keyword>